<comment type="subcellular location">
    <subcellularLocation>
        <location evidence="1">Membrane</location>
        <topology evidence="1">Single-pass membrane protein</topology>
    </subcellularLocation>
</comment>
<evidence type="ECO:0000256" key="5">
    <source>
        <dbReference type="ARBA" id="ARBA00023136"/>
    </source>
</evidence>
<keyword evidence="4 6" id="KW-1133">Transmembrane helix</keyword>
<evidence type="ECO:0000256" key="6">
    <source>
        <dbReference type="RuleBase" id="RU364113"/>
    </source>
</evidence>
<evidence type="ECO:0000256" key="3">
    <source>
        <dbReference type="ARBA" id="ARBA00022692"/>
    </source>
</evidence>
<dbReference type="SMART" id="SM00244">
    <property type="entry name" value="PHB"/>
    <property type="match status" value="1"/>
</dbReference>
<evidence type="ECO:0000313" key="11">
    <source>
        <dbReference type="Proteomes" id="UP000273643"/>
    </source>
</evidence>
<name>A0A3N1P0L4_9GAMM</name>
<dbReference type="Gene3D" id="3.30.479.30">
    <property type="entry name" value="Band 7 domain"/>
    <property type="match status" value="1"/>
</dbReference>
<dbReference type="PANTHER" id="PTHR43327">
    <property type="entry name" value="STOMATIN-LIKE PROTEIN 2, MITOCHONDRIAL"/>
    <property type="match status" value="1"/>
</dbReference>
<evidence type="ECO:0000259" key="9">
    <source>
        <dbReference type="SMART" id="SM00244"/>
    </source>
</evidence>
<dbReference type="PANTHER" id="PTHR43327:SF2">
    <property type="entry name" value="MODULATOR OF FTSH PROTEASE HFLK"/>
    <property type="match status" value="1"/>
</dbReference>
<feature type="domain" description="Band 7" evidence="9">
    <location>
        <begin position="74"/>
        <end position="234"/>
    </location>
</feature>
<dbReference type="EMBL" id="RJUK01000001">
    <property type="protein sequence ID" value="ROQ21148.1"/>
    <property type="molecule type" value="Genomic_DNA"/>
</dbReference>
<dbReference type="InterPro" id="IPR001107">
    <property type="entry name" value="Band_7"/>
</dbReference>
<evidence type="ECO:0000256" key="7">
    <source>
        <dbReference type="SAM" id="Coils"/>
    </source>
</evidence>
<dbReference type="InterPro" id="IPR010201">
    <property type="entry name" value="HflK"/>
</dbReference>
<sequence length="388" mass="42552">MAWNEPGGGGKDPWGGGNNSGPPDLDEAWKKFRDRLNGLFGGSGGGSGSGGNAGSAAPLVGIVLLVAAAIYFVLGFYVVDAKERAVVLQFGAFQEIKDAGLRWNAPLITTVFVENVTEERQYPSRGLMLTQDESIVELPITVQYNVNDVKAFVLNVRDPENSLRQAADSALRHVVGSSEINQVLSGGRQLIADEVQQRLQNYLDSYGAGIAVREVNIQEARPPEEVRDAFDDVIKAKEDEERLKNEAQAYANSVIPQARGQAQRMIEEAEAYRARVVAEAEGESRRFELLMAEFDKAPEVTRRRLYIDAVEEVFSKASKVMVDVEDGNNMMYLPLDRLQNRQSDGASGNAGQTGMSADALRDVTEQVTRELNRRPSSATRTNTRGDIR</sequence>
<reference evidence="10 11" key="1">
    <citation type="submission" date="2018-11" db="EMBL/GenBank/DDBJ databases">
        <title>Genomic Encyclopedia of Type Strains, Phase IV (KMG-IV): sequencing the most valuable type-strain genomes for metagenomic binning, comparative biology and taxonomic classification.</title>
        <authorList>
            <person name="Goeker M."/>
        </authorList>
    </citation>
    <scope>NUCLEOTIDE SEQUENCE [LARGE SCALE GENOMIC DNA]</scope>
    <source>
        <strain evidence="10 11">DSM 16974</strain>
    </source>
</reference>
<proteinExistence type="inferred from homology"/>
<keyword evidence="11" id="KW-1185">Reference proteome</keyword>
<comment type="subunit">
    <text evidence="6">HflC and HflK may interact to form a multimeric complex.</text>
</comment>
<comment type="function">
    <text evidence="6">HflC and HflK could encode or regulate a protease.</text>
</comment>
<keyword evidence="10" id="KW-0645">Protease</keyword>
<dbReference type="InterPro" id="IPR050710">
    <property type="entry name" value="Band7/mec-2_domain"/>
</dbReference>
<feature type="compositionally biased region" description="Gly residues" evidence="8">
    <location>
        <begin position="1"/>
        <end position="19"/>
    </location>
</feature>
<dbReference type="OrthoDB" id="9779595at2"/>
<dbReference type="SUPFAM" id="SSF117892">
    <property type="entry name" value="Band 7/SPFH domain"/>
    <property type="match status" value="1"/>
</dbReference>
<dbReference type="Pfam" id="PF12221">
    <property type="entry name" value="HflK_N"/>
    <property type="match status" value="1"/>
</dbReference>
<dbReference type="CDD" id="cd03404">
    <property type="entry name" value="SPFH_HflK"/>
    <property type="match status" value="1"/>
</dbReference>
<organism evidence="10 11">
    <name type="scientific">Marinimicrobium koreense</name>
    <dbReference type="NCBI Taxonomy" id="306545"/>
    <lineage>
        <taxon>Bacteria</taxon>
        <taxon>Pseudomonadati</taxon>
        <taxon>Pseudomonadota</taxon>
        <taxon>Gammaproteobacteria</taxon>
        <taxon>Cellvibrionales</taxon>
        <taxon>Cellvibrionaceae</taxon>
        <taxon>Marinimicrobium</taxon>
    </lineage>
</organism>
<comment type="caution">
    <text evidence="10">The sequence shown here is derived from an EMBL/GenBank/DDBJ whole genome shotgun (WGS) entry which is preliminary data.</text>
</comment>
<evidence type="ECO:0000256" key="4">
    <source>
        <dbReference type="ARBA" id="ARBA00022989"/>
    </source>
</evidence>
<feature type="compositionally biased region" description="Polar residues" evidence="8">
    <location>
        <begin position="340"/>
        <end position="355"/>
    </location>
</feature>
<feature type="region of interest" description="Disordered" evidence="8">
    <location>
        <begin position="340"/>
        <end position="388"/>
    </location>
</feature>
<feature type="coiled-coil region" evidence="7">
    <location>
        <begin position="226"/>
        <end position="253"/>
    </location>
</feature>
<dbReference type="Pfam" id="PF01145">
    <property type="entry name" value="Band_7"/>
    <property type="match status" value="1"/>
</dbReference>
<dbReference type="GO" id="GO:0006508">
    <property type="term" value="P:proteolysis"/>
    <property type="evidence" value="ECO:0007669"/>
    <property type="project" value="UniProtKB-KW"/>
</dbReference>
<dbReference type="InterPro" id="IPR020980">
    <property type="entry name" value="Membrane_HflK_N"/>
</dbReference>
<gene>
    <name evidence="10" type="ORF">EDC38_1770</name>
</gene>
<dbReference type="RefSeq" id="WP_123638183.1">
    <property type="nucleotide sequence ID" value="NZ_RJUK01000001.1"/>
</dbReference>
<evidence type="ECO:0000256" key="2">
    <source>
        <dbReference type="ARBA" id="ARBA00006971"/>
    </source>
</evidence>
<keyword evidence="7" id="KW-0175">Coiled coil</keyword>
<dbReference type="GO" id="GO:0008233">
    <property type="term" value="F:peptidase activity"/>
    <property type="evidence" value="ECO:0007669"/>
    <property type="project" value="UniProtKB-KW"/>
</dbReference>
<accession>A0A3N1P0L4</accession>
<evidence type="ECO:0000313" key="10">
    <source>
        <dbReference type="EMBL" id="ROQ21148.1"/>
    </source>
</evidence>
<keyword evidence="10" id="KW-0378">Hydrolase</keyword>
<feature type="region of interest" description="Disordered" evidence="8">
    <location>
        <begin position="1"/>
        <end position="27"/>
    </location>
</feature>
<dbReference type="Proteomes" id="UP000273643">
    <property type="component" value="Unassembled WGS sequence"/>
</dbReference>
<dbReference type="NCBIfam" id="TIGR01933">
    <property type="entry name" value="hflK"/>
    <property type="match status" value="1"/>
</dbReference>
<comment type="similarity">
    <text evidence="2 6">Belongs to the band 7/mec-2 family. HflK subfamily.</text>
</comment>
<keyword evidence="5 6" id="KW-0472">Membrane</keyword>
<keyword evidence="3 6" id="KW-0812">Transmembrane</keyword>
<evidence type="ECO:0000256" key="8">
    <source>
        <dbReference type="SAM" id="MobiDB-lite"/>
    </source>
</evidence>
<dbReference type="AlphaFoldDB" id="A0A3N1P0L4"/>
<feature type="transmembrane region" description="Helical" evidence="6">
    <location>
        <begin position="56"/>
        <end position="79"/>
    </location>
</feature>
<protein>
    <recommendedName>
        <fullName evidence="6">Protein HflK</fullName>
    </recommendedName>
</protein>
<dbReference type="GO" id="GO:0016020">
    <property type="term" value="C:membrane"/>
    <property type="evidence" value="ECO:0007669"/>
    <property type="project" value="UniProtKB-SubCell"/>
</dbReference>
<feature type="compositionally biased region" description="Basic and acidic residues" evidence="8">
    <location>
        <begin position="359"/>
        <end position="373"/>
    </location>
</feature>
<evidence type="ECO:0000256" key="1">
    <source>
        <dbReference type="ARBA" id="ARBA00004167"/>
    </source>
</evidence>
<dbReference type="InterPro" id="IPR036013">
    <property type="entry name" value="Band_7/SPFH_dom_sf"/>
</dbReference>